<dbReference type="PROSITE" id="PS50250">
    <property type="entry name" value="PCI"/>
    <property type="match status" value="1"/>
</dbReference>
<evidence type="ECO:0000256" key="1">
    <source>
        <dbReference type="ARBA" id="ARBA00004123"/>
    </source>
</evidence>
<dbReference type="PANTHER" id="PTHR14145:SF2">
    <property type="entry name" value="COP9 SIGNALOSOME COMPLEX SUBUNIT 1"/>
    <property type="match status" value="1"/>
</dbReference>
<feature type="compositionally biased region" description="Basic and acidic residues" evidence="7">
    <location>
        <begin position="798"/>
        <end position="807"/>
    </location>
</feature>
<dbReference type="Pfam" id="PF01399">
    <property type="entry name" value="PCI"/>
    <property type="match status" value="1"/>
</dbReference>
<dbReference type="Pfam" id="PF21151">
    <property type="entry name" value="CSN1_C"/>
    <property type="match status" value="1"/>
</dbReference>
<evidence type="ECO:0000256" key="7">
    <source>
        <dbReference type="SAM" id="MobiDB-lite"/>
    </source>
</evidence>
<comment type="subcellular location">
    <subcellularLocation>
        <location evidence="2">Cytoplasm</location>
    </subcellularLocation>
    <subcellularLocation>
        <location evidence="1">Nucleus</location>
    </subcellularLocation>
</comment>
<comment type="caution">
    <text evidence="9">The sequence shown here is derived from an EMBL/GenBank/DDBJ whole genome shotgun (WGS) entry which is preliminary data.</text>
</comment>
<dbReference type="GO" id="GO:0005737">
    <property type="term" value="C:cytoplasm"/>
    <property type="evidence" value="ECO:0007669"/>
    <property type="project" value="UniProtKB-SubCell"/>
</dbReference>
<evidence type="ECO:0000256" key="6">
    <source>
        <dbReference type="ARBA" id="ARBA00023242"/>
    </source>
</evidence>
<accession>A0AAV8X9L3</accession>
<proteinExistence type="inferred from homology"/>
<dbReference type="AlphaFoldDB" id="A0AAV8X9L3"/>
<evidence type="ECO:0000256" key="3">
    <source>
        <dbReference type="ARBA" id="ARBA00008793"/>
    </source>
</evidence>
<evidence type="ECO:0000313" key="9">
    <source>
        <dbReference type="EMBL" id="KAJ8935609.1"/>
    </source>
</evidence>
<keyword evidence="5" id="KW-0736">Signalosome</keyword>
<evidence type="ECO:0000256" key="2">
    <source>
        <dbReference type="ARBA" id="ARBA00004496"/>
    </source>
</evidence>
<dbReference type="Pfam" id="PF10602">
    <property type="entry name" value="RPN7"/>
    <property type="match status" value="1"/>
</dbReference>
<organism evidence="9 10">
    <name type="scientific">Aromia moschata</name>
    <dbReference type="NCBI Taxonomy" id="1265417"/>
    <lineage>
        <taxon>Eukaryota</taxon>
        <taxon>Metazoa</taxon>
        <taxon>Ecdysozoa</taxon>
        <taxon>Arthropoda</taxon>
        <taxon>Hexapoda</taxon>
        <taxon>Insecta</taxon>
        <taxon>Pterygota</taxon>
        <taxon>Neoptera</taxon>
        <taxon>Endopterygota</taxon>
        <taxon>Coleoptera</taxon>
        <taxon>Polyphaga</taxon>
        <taxon>Cucujiformia</taxon>
        <taxon>Chrysomeloidea</taxon>
        <taxon>Cerambycidae</taxon>
        <taxon>Cerambycinae</taxon>
        <taxon>Callichromatini</taxon>
        <taxon>Aromia</taxon>
    </lineage>
</organism>
<dbReference type="SUPFAM" id="SSF46785">
    <property type="entry name" value="Winged helix' DNA-binding domain"/>
    <property type="match status" value="1"/>
</dbReference>
<dbReference type="InterPro" id="IPR045135">
    <property type="entry name" value="Rpn7_N"/>
</dbReference>
<dbReference type="Gene3D" id="1.25.40.570">
    <property type="match status" value="1"/>
</dbReference>
<dbReference type="EMBL" id="JAPWTK010000860">
    <property type="protein sequence ID" value="KAJ8935609.1"/>
    <property type="molecule type" value="Genomic_DNA"/>
</dbReference>
<keyword evidence="4" id="KW-0963">Cytoplasm</keyword>
<gene>
    <name evidence="9" type="ORF">NQ318_017347</name>
</gene>
<protein>
    <recommendedName>
        <fullName evidence="8">PCI domain-containing protein</fullName>
    </recommendedName>
</protein>
<dbReference type="GO" id="GO:0008180">
    <property type="term" value="C:COP9 signalosome"/>
    <property type="evidence" value="ECO:0007669"/>
    <property type="project" value="UniProtKB-KW"/>
</dbReference>
<dbReference type="SMART" id="SM00088">
    <property type="entry name" value="PINT"/>
    <property type="match status" value="1"/>
</dbReference>
<sequence length="807" mass="92412">MPLHIPNTMAQNAVEPMQVDAPPEDNDNNEEDNYIVENPSLDLEVYANSYLGLAKLYRLIYITDHCPSLRLEALKMAISYVMTTYNVNLYQVLHQKLAEVTTAMSVPDVAAPSTSQDVPVIDNMWMETRSKKAALKLEKLDNDLKNYKSNSIKESIRRGHDDLGDHYLDCGDLSNALKCYSRARDYCTSGKHVVNMCLNVIKVSVYLQNWSHVLSYVSKAESTPDFSETQAKDSNQIILTKLKCAAGLAELATKKYKSAAKHFLQANLDHCDFPELLSANNVAMYGGLCALATFDRHELQKNVINSSSFKLFLELEPQLRDIIFKFYESKYASCLKLLDEIKDNILLDLYLAPHVNTLYTQIRNRALIQYFSPYLSADMHKMALAFNRTVPALEDELMQLILDGQIQARIDSHNKILFAKDVDQRSTTFEKSLLMGKEYQRRTRMLILRAAVLKNKIHVKSPQRESGQAGEITVAPGCADLDLLIDHERLAPDIEPSSDEGQRQVGGALPDGPDVDEPGREYGRFRWTDRLRDDLLICYDHSEPNRRGYMARLHAQWYIVHPEHHSFSQQSLRNQVSYLRRIGYIRANQHQEVDREEPLPSPRRNRSGRLSLLQNTEINLRTRRDRINIKIPMKPQELAEVDALIDDELPDDADLWQLNEAVYSAAKRLLPEGRSERSPEWMGRNKRQLQQVEAKILSARQQASRIQSVMEFLASGRAFTPKIRRIAASLRRHHHTLSPPVLQTIKQHCVDRIRMLGAVRRNLVRRIERFKVNALFRESPSRLFEDPPPNVDNPPTAEGRKLLEGSL</sequence>
<evidence type="ECO:0000256" key="5">
    <source>
        <dbReference type="ARBA" id="ARBA00022790"/>
    </source>
</evidence>
<dbReference type="PANTHER" id="PTHR14145">
    <property type="entry name" value="26S PROTESOME SUBUNIT 6"/>
    <property type="match status" value="1"/>
</dbReference>
<reference evidence="9" key="1">
    <citation type="journal article" date="2023" name="Insect Mol. Biol.">
        <title>Genome sequencing provides insights into the evolution of gene families encoding plant cell wall-degrading enzymes in longhorned beetles.</title>
        <authorList>
            <person name="Shin N.R."/>
            <person name="Okamura Y."/>
            <person name="Kirsch R."/>
            <person name="Pauchet Y."/>
        </authorList>
    </citation>
    <scope>NUCLEOTIDE SEQUENCE</scope>
    <source>
        <strain evidence="9">AMC_N1</strain>
    </source>
</reference>
<dbReference type="InterPro" id="IPR048624">
    <property type="entry name" value="CSN1_C"/>
</dbReference>
<feature type="compositionally biased region" description="Acidic residues" evidence="7">
    <location>
        <begin position="22"/>
        <end position="31"/>
    </location>
</feature>
<comment type="similarity">
    <text evidence="3">Belongs to the CSN1 family.</text>
</comment>
<name>A0AAV8X9L3_9CUCU</name>
<feature type="region of interest" description="Disordered" evidence="7">
    <location>
        <begin position="493"/>
        <end position="521"/>
    </location>
</feature>
<evidence type="ECO:0000259" key="8">
    <source>
        <dbReference type="PROSITE" id="PS50250"/>
    </source>
</evidence>
<dbReference type="Proteomes" id="UP001162162">
    <property type="component" value="Unassembled WGS sequence"/>
</dbReference>
<feature type="region of interest" description="Disordered" evidence="7">
    <location>
        <begin position="12"/>
        <end position="31"/>
    </location>
</feature>
<keyword evidence="10" id="KW-1185">Reference proteome</keyword>
<keyword evidence="6" id="KW-0539">Nucleus</keyword>
<feature type="domain" description="PCI" evidence="8">
    <location>
        <begin position="262"/>
        <end position="424"/>
    </location>
</feature>
<dbReference type="InterPro" id="IPR019585">
    <property type="entry name" value="Rpn7/CSN1"/>
</dbReference>
<evidence type="ECO:0000256" key="4">
    <source>
        <dbReference type="ARBA" id="ARBA00022490"/>
    </source>
</evidence>
<dbReference type="InterPro" id="IPR000717">
    <property type="entry name" value="PCI_dom"/>
</dbReference>
<evidence type="ECO:0000313" key="10">
    <source>
        <dbReference type="Proteomes" id="UP001162162"/>
    </source>
</evidence>
<feature type="region of interest" description="Disordered" evidence="7">
    <location>
        <begin position="781"/>
        <end position="807"/>
    </location>
</feature>
<dbReference type="InterPro" id="IPR036390">
    <property type="entry name" value="WH_DNA-bd_sf"/>
</dbReference>